<dbReference type="eggNOG" id="COG3839">
    <property type="taxonomic scope" value="Bacteria"/>
</dbReference>
<keyword evidence="3" id="KW-0067">ATP-binding</keyword>
<dbReference type="CDD" id="cd03225">
    <property type="entry name" value="ABC_cobalt_CbiO_domain1"/>
    <property type="match status" value="1"/>
</dbReference>
<keyword evidence="2" id="KW-0547">Nucleotide-binding</keyword>
<dbReference type="SUPFAM" id="SSF52540">
    <property type="entry name" value="P-loop containing nucleoside triphosphate hydrolases"/>
    <property type="match status" value="1"/>
</dbReference>
<proteinExistence type="predicted"/>
<evidence type="ECO:0000259" key="4">
    <source>
        <dbReference type="PROSITE" id="PS50893"/>
    </source>
</evidence>
<feature type="domain" description="ABC transporter" evidence="4">
    <location>
        <begin position="6"/>
        <end position="216"/>
    </location>
</feature>
<dbReference type="PANTHER" id="PTHR43423">
    <property type="entry name" value="ABC TRANSPORTER I FAMILY MEMBER 17"/>
    <property type="match status" value="1"/>
</dbReference>
<sequence>MSIPLFEAHGLSFRYPGRPAVALPGLRVAAGDILGLAGPNGTGKSTLLRILAFLYPPAEGELRFDGRSVTSEAQRARLRRQVTLLPQEPRLLSRSVWHNVTYGLRVRGDKQNIDERAAEALDMVGLEPSRFLSRSWRQLSGGEAQRVALAARLVLRPRALILDEPTASLDAASAERIRQAALAARQERGTTLIIASHDLRWLDTVSDHVLHMGDYPE</sequence>
<dbReference type="AlphaFoldDB" id="F3YYW1"/>
<dbReference type="InterPro" id="IPR027417">
    <property type="entry name" value="P-loop_NTPase"/>
</dbReference>
<dbReference type="Gene3D" id="3.40.50.300">
    <property type="entry name" value="P-loop containing nucleotide triphosphate hydrolases"/>
    <property type="match status" value="1"/>
</dbReference>
<dbReference type="GO" id="GO:0005524">
    <property type="term" value="F:ATP binding"/>
    <property type="evidence" value="ECO:0007669"/>
    <property type="project" value="UniProtKB-KW"/>
</dbReference>
<dbReference type="Pfam" id="PF00005">
    <property type="entry name" value="ABC_tran"/>
    <property type="match status" value="1"/>
</dbReference>
<dbReference type="GO" id="GO:0055085">
    <property type="term" value="P:transmembrane transport"/>
    <property type="evidence" value="ECO:0007669"/>
    <property type="project" value="InterPro"/>
</dbReference>
<dbReference type="InterPro" id="IPR015856">
    <property type="entry name" value="ABC_transpr_CbiO/EcfA_su"/>
</dbReference>
<accession>F3YYW1</accession>
<protein>
    <submittedName>
        <fullName evidence="5">Fe(3+)-transporting ATPase</fullName>
    </submittedName>
</protein>
<dbReference type="KEGG" id="daf:Desaf_1267"/>
<dbReference type="PROSITE" id="PS50893">
    <property type="entry name" value="ABC_TRANSPORTER_2"/>
    <property type="match status" value="1"/>
</dbReference>
<evidence type="ECO:0000256" key="3">
    <source>
        <dbReference type="ARBA" id="ARBA00022840"/>
    </source>
</evidence>
<keyword evidence="1" id="KW-0813">Transport</keyword>
<dbReference type="GO" id="GO:0016020">
    <property type="term" value="C:membrane"/>
    <property type="evidence" value="ECO:0007669"/>
    <property type="project" value="InterPro"/>
</dbReference>
<gene>
    <name evidence="5" type="ORF">Desaf_1267</name>
</gene>
<evidence type="ECO:0000256" key="2">
    <source>
        <dbReference type="ARBA" id="ARBA00022741"/>
    </source>
</evidence>
<reference evidence="5 6" key="1">
    <citation type="journal article" date="2011" name="J. Bacteriol.">
        <title>Genome sequence of the mercury-methylating and pleomorphic Desulfovibrio africanus Strain Walvis Bay.</title>
        <authorList>
            <person name="Brown S.D."/>
            <person name="Wall J.D."/>
            <person name="Kucken A.M."/>
            <person name="Gilmour C.C."/>
            <person name="Podar M."/>
            <person name="Brandt C.C."/>
            <person name="Teshima H."/>
            <person name="Detter J.C."/>
            <person name="Han C.S."/>
            <person name="Land M.L."/>
            <person name="Lucas S."/>
            <person name="Han J."/>
            <person name="Pennacchio L."/>
            <person name="Nolan M."/>
            <person name="Pitluck S."/>
            <person name="Woyke T."/>
            <person name="Goodwin L."/>
            <person name="Palumbo A.V."/>
            <person name="Elias D.A."/>
        </authorList>
    </citation>
    <scope>NUCLEOTIDE SEQUENCE [LARGE SCALE GENOMIC DNA]</scope>
    <source>
        <strain evidence="5 6">Walvis Bay</strain>
    </source>
</reference>
<dbReference type="InterPro" id="IPR003593">
    <property type="entry name" value="AAA+_ATPase"/>
</dbReference>
<dbReference type="GO" id="GO:0016887">
    <property type="term" value="F:ATP hydrolysis activity"/>
    <property type="evidence" value="ECO:0007669"/>
    <property type="project" value="InterPro"/>
</dbReference>
<dbReference type="SMART" id="SM00382">
    <property type="entry name" value="AAA"/>
    <property type="match status" value="1"/>
</dbReference>
<name>F3YYW1_DESAF</name>
<keyword evidence="6" id="KW-1185">Reference proteome</keyword>
<dbReference type="RefSeq" id="WP_014259404.1">
    <property type="nucleotide sequence ID" value="NC_016629.1"/>
</dbReference>
<dbReference type="PANTHER" id="PTHR43423:SF1">
    <property type="entry name" value="ABC TRANSPORTER I FAMILY MEMBER 17"/>
    <property type="match status" value="1"/>
</dbReference>
<evidence type="ECO:0000313" key="6">
    <source>
        <dbReference type="Proteomes" id="UP000007844"/>
    </source>
</evidence>
<dbReference type="STRING" id="690850.Desaf_1267"/>
<dbReference type="InterPro" id="IPR003439">
    <property type="entry name" value="ABC_transporter-like_ATP-bd"/>
</dbReference>
<evidence type="ECO:0000313" key="5">
    <source>
        <dbReference type="EMBL" id="EGJ49606.1"/>
    </source>
</evidence>
<dbReference type="HOGENOM" id="CLU_000604_1_22_7"/>
<dbReference type="Proteomes" id="UP000007844">
    <property type="component" value="Chromosome"/>
</dbReference>
<dbReference type="EMBL" id="CP003221">
    <property type="protein sequence ID" value="EGJ49606.1"/>
    <property type="molecule type" value="Genomic_DNA"/>
</dbReference>
<evidence type="ECO:0000256" key="1">
    <source>
        <dbReference type="ARBA" id="ARBA00022448"/>
    </source>
</evidence>
<organism evidence="5 6">
    <name type="scientific">Desulfocurvibacter africanus subsp. africanus str. Walvis Bay</name>
    <dbReference type="NCBI Taxonomy" id="690850"/>
    <lineage>
        <taxon>Bacteria</taxon>
        <taxon>Pseudomonadati</taxon>
        <taxon>Thermodesulfobacteriota</taxon>
        <taxon>Desulfovibrionia</taxon>
        <taxon>Desulfovibrionales</taxon>
        <taxon>Desulfovibrionaceae</taxon>
        <taxon>Desulfocurvibacter</taxon>
    </lineage>
</organism>